<name>L0FBQ2_DESDL</name>
<evidence type="ECO:0000256" key="2">
    <source>
        <dbReference type="ARBA" id="ARBA00022741"/>
    </source>
</evidence>
<reference evidence="6" key="1">
    <citation type="submission" date="2012-02" db="EMBL/GenBank/DDBJ databases">
        <title>Complete sequence of Desulfitobacterium dichloroeliminans LMG P-21439.</title>
        <authorList>
            <person name="Lucas S."/>
            <person name="Han J."/>
            <person name="Lapidus A."/>
            <person name="Cheng J.-F."/>
            <person name="Goodwin L."/>
            <person name="Pitluck S."/>
            <person name="Peters L."/>
            <person name="Ovchinnikova G."/>
            <person name="Teshima H."/>
            <person name="Detter J.C."/>
            <person name="Han C."/>
            <person name="Tapia R."/>
            <person name="Land M."/>
            <person name="Hauser L."/>
            <person name="Kyrpides N."/>
            <person name="Ivanova N."/>
            <person name="Pagani I."/>
            <person name="Kruse T."/>
            <person name="de Vos W.M."/>
            <person name="Boon N."/>
            <person name="Smidt H."/>
            <person name="Woyke T."/>
        </authorList>
    </citation>
    <scope>NUCLEOTIDE SEQUENCE [LARGE SCALE GENOMIC DNA]</scope>
    <source>
        <strain evidence="6">LMG P-21439 / DCA1</strain>
    </source>
</reference>
<dbReference type="PANTHER" id="PTHR42788:SF13">
    <property type="entry name" value="ALIPHATIC SULFONATES IMPORT ATP-BINDING PROTEIN SSUB"/>
    <property type="match status" value="1"/>
</dbReference>
<dbReference type="GO" id="GO:0016887">
    <property type="term" value="F:ATP hydrolysis activity"/>
    <property type="evidence" value="ECO:0007669"/>
    <property type="project" value="InterPro"/>
</dbReference>
<dbReference type="InterPro" id="IPR027417">
    <property type="entry name" value="P-loop_NTPase"/>
</dbReference>
<dbReference type="InterPro" id="IPR003593">
    <property type="entry name" value="AAA+_ATPase"/>
</dbReference>
<dbReference type="PROSITE" id="PS50893">
    <property type="entry name" value="ABC_TRANSPORTER_2"/>
    <property type="match status" value="1"/>
</dbReference>
<proteinExistence type="predicted"/>
<dbReference type="KEGG" id="ddl:Desdi_2971"/>
<gene>
    <name evidence="5" type="ordered locus">Desdi_2971</name>
</gene>
<dbReference type="HOGENOM" id="CLU_000604_1_22_9"/>
<evidence type="ECO:0000259" key="4">
    <source>
        <dbReference type="PROSITE" id="PS50893"/>
    </source>
</evidence>
<dbReference type="InterPro" id="IPR050166">
    <property type="entry name" value="ABC_transporter_ATP-bind"/>
</dbReference>
<organism evidence="5 6">
    <name type="scientific">Desulfitobacterium dichloroeliminans (strain LMG P-21439 / DCA1)</name>
    <dbReference type="NCBI Taxonomy" id="871963"/>
    <lineage>
        <taxon>Bacteria</taxon>
        <taxon>Bacillati</taxon>
        <taxon>Bacillota</taxon>
        <taxon>Clostridia</taxon>
        <taxon>Eubacteriales</taxon>
        <taxon>Desulfitobacteriaceae</taxon>
        <taxon>Desulfitobacterium</taxon>
    </lineage>
</organism>
<dbReference type="AlphaFoldDB" id="L0FBQ2"/>
<dbReference type="EMBL" id="CP003344">
    <property type="protein sequence ID" value="AGA70378.1"/>
    <property type="molecule type" value="Genomic_DNA"/>
</dbReference>
<dbReference type="RefSeq" id="WP_015263339.1">
    <property type="nucleotide sequence ID" value="NC_019903.1"/>
</dbReference>
<dbReference type="SUPFAM" id="SSF52540">
    <property type="entry name" value="P-loop containing nucleoside triphosphate hydrolases"/>
    <property type="match status" value="1"/>
</dbReference>
<dbReference type="Pfam" id="PF00005">
    <property type="entry name" value="ABC_tran"/>
    <property type="match status" value="1"/>
</dbReference>
<sequence length="257" mass="28627">MGNDLIQLKSVEKYYRGSSKTLKVLENINLHIQQGEILAILGPSGCGKTTLLRQIAGFDHPSSGGVFMDGQEIAKPEVKRMMIFQDFNQLFPWKTVIQNTIYPLQVNRLGDSEATRREIALKYLNLVELSGFEDSYPHQLSGGMKQKAAMARALVIKPKVLLMDEPFGSLDALTRLSLQNLLLKVWRETGVTIVLVTHDIQEAIILSDRIAVMGGRGSGGIKRIIPNQLPRPRAVGAEGYSEVYDQVYSLLDIHSEH</sequence>
<evidence type="ECO:0000313" key="5">
    <source>
        <dbReference type="EMBL" id="AGA70378.1"/>
    </source>
</evidence>
<dbReference type="InterPro" id="IPR017871">
    <property type="entry name" value="ABC_transporter-like_CS"/>
</dbReference>
<dbReference type="Gene3D" id="3.40.50.300">
    <property type="entry name" value="P-loop containing nucleotide triphosphate hydrolases"/>
    <property type="match status" value="1"/>
</dbReference>
<feature type="domain" description="ABC transporter" evidence="4">
    <location>
        <begin position="6"/>
        <end position="237"/>
    </location>
</feature>
<keyword evidence="3" id="KW-0067">ATP-binding</keyword>
<keyword evidence="2" id="KW-0547">Nucleotide-binding</keyword>
<dbReference type="SMART" id="SM00382">
    <property type="entry name" value="AAA"/>
    <property type="match status" value="1"/>
</dbReference>
<accession>L0FBQ2</accession>
<dbReference type="GO" id="GO:0005524">
    <property type="term" value="F:ATP binding"/>
    <property type="evidence" value="ECO:0007669"/>
    <property type="project" value="UniProtKB-KW"/>
</dbReference>
<keyword evidence="1" id="KW-0813">Transport</keyword>
<dbReference type="STRING" id="871963.Desdi_2971"/>
<evidence type="ECO:0000256" key="1">
    <source>
        <dbReference type="ARBA" id="ARBA00022448"/>
    </source>
</evidence>
<dbReference type="OrthoDB" id="9801958at2"/>
<protein>
    <submittedName>
        <fullName evidence="5">ABC-type nitrate/sulfonate/bicarbonate transport system, ATPase component</fullName>
    </submittedName>
</protein>
<dbReference type="eggNOG" id="COG1116">
    <property type="taxonomic scope" value="Bacteria"/>
</dbReference>
<evidence type="ECO:0000313" key="6">
    <source>
        <dbReference type="Proteomes" id="UP000010797"/>
    </source>
</evidence>
<keyword evidence="6" id="KW-1185">Reference proteome</keyword>
<dbReference type="PROSITE" id="PS00211">
    <property type="entry name" value="ABC_TRANSPORTER_1"/>
    <property type="match status" value="1"/>
</dbReference>
<dbReference type="PANTHER" id="PTHR42788">
    <property type="entry name" value="TAURINE IMPORT ATP-BINDING PROTEIN-RELATED"/>
    <property type="match status" value="1"/>
</dbReference>
<dbReference type="CDD" id="cd03293">
    <property type="entry name" value="ABC_NrtD_SsuB_transporters"/>
    <property type="match status" value="1"/>
</dbReference>
<evidence type="ECO:0000256" key="3">
    <source>
        <dbReference type="ARBA" id="ARBA00022840"/>
    </source>
</evidence>
<dbReference type="InterPro" id="IPR003439">
    <property type="entry name" value="ABC_transporter-like_ATP-bd"/>
</dbReference>
<dbReference type="Proteomes" id="UP000010797">
    <property type="component" value="Chromosome"/>
</dbReference>